<dbReference type="EMBL" id="HACG01012643">
    <property type="protein sequence ID" value="CEK59508.1"/>
    <property type="molecule type" value="Transcribed_RNA"/>
</dbReference>
<keyword evidence="2" id="KW-0325">Glycoprotein</keyword>
<protein>
    <recommendedName>
        <fullName evidence="5">Protein sleepless</fullName>
    </recommendedName>
</protein>
<evidence type="ECO:0000256" key="1">
    <source>
        <dbReference type="ARBA" id="ARBA00022729"/>
    </source>
</evidence>
<evidence type="ECO:0000256" key="2">
    <source>
        <dbReference type="ARBA" id="ARBA00023180"/>
    </source>
</evidence>
<reference evidence="4" key="1">
    <citation type="submission" date="2014-12" db="EMBL/GenBank/DDBJ databases">
        <title>Insight into the proteome of Arion vulgaris.</title>
        <authorList>
            <person name="Aradska J."/>
            <person name="Bulat T."/>
            <person name="Smidak R."/>
            <person name="Sarate P."/>
            <person name="Gangsoo J."/>
            <person name="Sialana F."/>
            <person name="Bilban M."/>
            <person name="Lubec G."/>
        </authorList>
    </citation>
    <scope>NUCLEOTIDE SEQUENCE</scope>
    <source>
        <tissue evidence="4">Skin</tissue>
    </source>
</reference>
<sequence>NFRCFRNIEGGQSIRCILYINSVYFFKLTSMDTRMSFSILLVIFLNCIESGLALNCYQCDSTLDSNCQEKWDHSLQVNQQKYKVCDLWNVQFCVKVTGMWGGVVGTHRFCSSRDMGDQCQDIWFPDHDRMYRACVYTCGSDGCNGATKVSTITGIIVGLISTLMFVVRQL</sequence>
<dbReference type="InterPro" id="IPR045860">
    <property type="entry name" value="Snake_toxin-like_sf"/>
</dbReference>
<keyword evidence="3" id="KW-0472">Membrane</keyword>
<dbReference type="AlphaFoldDB" id="A0A0B6YTG1"/>
<gene>
    <name evidence="4" type="primary">ORF36557</name>
</gene>
<dbReference type="GO" id="GO:0032222">
    <property type="term" value="P:regulation of synaptic transmission, cholinergic"/>
    <property type="evidence" value="ECO:0007669"/>
    <property type="project" value="InterPro"/>
</dbReference>
<evidence type="ECO:0008006" key="5">
    <source>
        <dbReference type="Google" id="ProtNLM"/>
    </source>
</evidence>
<keyword evidence="3" id="KW-1133">Transmembrane helix</keyword>
<name>A0A0B6YTG1_9EUPU</name>
<keyword evidence="1" id="KW-0732">Signal</keyword>
<dbReference type="PANTHER" id="PTHR33562:SF18">
    <property type="entry name" value="BOUDIN-RELATED"/>
    <property type="match status" value="1"/>
</dbReference>
<proteinExistence type="predicted"/>
<dbReference type="SUPFAM" id="SSF57302">
    <property type="entry name" value="Snake toxin-like"/>
    <property type="match status" value="1"/>
</dbReference>
<dbReference type="CDD" id="cd23590">
    <property type="entry name" value="TFP_LU_ECD_Bou"/>
    <property type="match status" value="1"/>
</dbReference>
<dbReference type="InterPro" id="IPR031424">
    <property type="entry name" value="QVR-like"/>
</dbReference>
<dbReference type="PANTHER" id="PTHR33562">
    <property type="entry name" value="ATILLA, ISOFORM B-RELATED-RELATED"/>
    <property type="match status" value="1"/>
</dbReference>
<dbReference type="InterPro" id="IPR050975">
    <property type="entry name" value="Sleep_regulator"/>
</dbReference>
<dbReference type="GO" id="GO:0030431">
    <property type="term" value="P:sleep"/>
    <property type="evidence" value="ECO:0007669"/>
    <property type="project" value="InterPro"/>
</dbReference>
<accession>A0A0B6YTG1</accession>
<feature type="non-terminal residue" evidence="4">
    <location>
        <position position="1"/>
    </location>
</feature>
<feature type="transmembrane region" description="Helical" evidence="3">
    <location>
        <begin position="149"/>
        <end position="167"/>
    </location>
</feature>
<dbReference type="Pfam" id="PF17064">
    <property type="entry name" value="QVR"/>
    <property type="match status" value="1"/>
</dbReference>
<organism evidence="4">
    <name type="scientific">Arion vulgaris</name>
    <dbReference type="NCBI Taxonomy" id="1028688"/>
    <lineage>
        <taxon>Eukaryota</taxon>
        <taxon>Metazoa</taxon>
        <taxon>Spiralia</taxon>
        <taxon>Lophotrochozoa</taxon>
        <taxon>Mollusca</taxon>
        <taxon>Gastropoda</taxon>
        <taxon>Heterobranchia</taxon>
        <taxon>Euthyneura</taxon>
        <taxon>Panpulmonata</taxon>
        <taxon>Eupulmonata</taxon>
        <taxon>Stylommatophora</taxon>
        <taxon>Helicina</taxon>
        <taxon>Arionoidea</taxon>
        <taxon>Arionidae</taxon>
        <taxon>Arion</taxon>
    </lineage>
</organism>
<evidence type="ECO:0000256" key="3">
    <source>
        <dbReference type="SAM" id="Phobius"/>
    </source>
</evidence>
<keyword evidence="3" id="KW-0812">Transmembrane</keyword>
<evidence type="ECO:0000313" key="4">
    <source>
        <dbReference type="EMBL" id="CEK59508.1"/>
    </source>
</evidence>